<accession>A0A150HIA7</accession>
<name>A0A150HIA7_9MICO</name>
<proteinExistence type="predicted"/>
<organism evidence="2 3">
    <name type="scientific">Microbacterium laevaniformans</name>
    <dbReference type="NCBI Taxonomy" id="36807"/>
    <lineage>
        <taxon>Bacteria</taxon>
        <taxon>Bacillati</taxon>
        <taxon>Actinomycetota</taxon>
        <taxon>Actinomycetes</taxon>
        <taxon>Micrococcales</taxon>
        <taxon>Microbacteriaceae</taxon>
        <taxon>Microbacterium</taxon>
    </lineage>
</organism>
<dbReference type="RefSeq" id="WP_061681372.1">
    <property type="nucleotide sequence ID" value="NZ_BAABEE010000001.1"/>
</dbReference>
<sequence length="245" mass="26455">MSTSDKRLFAKFTLDFPTNPKIAGLSDAAFRALVEAVCYSRQHLTDGFIPSAVARKMWGDAVLAELRTNHPDRPSLTEDDGGFRIHDYASHQLTAADIRSLQERGRKGGQAKAEARRLAPASDRPELRVGNGTASALQSQESEMTMASFPESSHYPTARDATDGIDAMTARLAGQQGITDLGAVISAADSHVDRRLDASGALRLSLHILGKAASTPTNALPYVLRSIERSPAEVQQFIDKELIAL</sequence>
<reference evidence="2 3" key="1">
    <citation type="submission" date="2016-01" db="EMBL/GenBank/DDBJ databases">
        <title>Draft genome sequences of Microbacterium laevaniformans LCDC 91-0039 and the type strain of Microbacterium hominis LCDC 84-209.</title>
        <authorList>
            <person name="Bernier A.-M."/>
            <person name="Bernard K."/>
        </authorList>
    </citation>
    <scope>NUCLEOTIDE SEQUENCE [LARGE SCALE GENOMIC DNA]</scope>
    <source>
        <strain evidence="2 3">LCDC 91-0039</strain>
    </source>
</reference>
<protein>
    <submittedName>
        <fullName evidence="2">Uncharacterized protein</fullName>
    </submittedName>
</protein>
<comment type="caution">
    <text evidence="2">The sequence shown here is derived from an EMBL/GenBank/DDBJ whole genome shotgun (WGS) entry which is preliminary data.</text>
</comment>
<keyword evidence="3" id="KW-1185">Reference proteome</keyword>
<dbReference type="EMBL" id="LRAD01000015">
    <property type="protein sequence ID" value="KXZ61644.1"/>
    <property type="molecule type" value="Genomic_DNA"/>
</dbReference>
<dbReference type="STRING" id="36807.Mlaev_00340"/>
<dbReference type="AlphaFoldDB" id="A0A150HIA7"/>
<evidence type="ECO:0000313" key="3">
    <source>
        <dbReference type="Proteomes" id="UP000075357"/>
    </source>
</evidence>
<dbReference type="Proteomes" id="UP000075357">
    <property type="component" value="Unassembled WGS sequence"/>
</dbReference>
<dbReference type="PATRIC" id="fig|36807.3.peg.356"/>
<feature type="compositionally biased region" description="Polar residues" evidence="1">
    <location>
        <begin position="132"/>
        <end position="142"/>
    </location>
</feature>
<feature type="compositionally biased region" description="Basic and acidic residues" evidence="1">
    <location>
        <begin position="113"/>
        <end position="127"/>
    </location>
</feature>
<evidence type="ECO:0000313" key="2">
    <source>
        <dbReference type="EMBL" id="KXZ61644.1"/>
    </source>
</evidence>
<feature type="region of interest" description="Disordered" evidence="1">
    <location>
        <begin position="103"/>
        <end position="142"/>
    </location>
</feature>
<evidence type="ECO:0000256" key="1">
    <source>
        <dbReference type="SAM" id="MobiDB-lite"/>
    </source>
</evidence>
<gene>
    <name evidence="2" type="ORF">Mlaev_00340</name>
</gene>